<comment type="subcellular location">
    <subcellularLocation>
        <location evidence="1">Membrane</location>
        <topology evidence="1">Multi-pass membrane protein</topology>
    </subcellularLocation>
</comment>
<keyword evidence="8 9" id="KW-0472">Membrane</keyword>
<dbReference type="Proteomes" id="UP000447434">
    <property type="component" value="Chromosome 19"/>
</dbReference>
<dbReference type="OrthoDB" id="9986677at2759"/>
<evidence type="ECO:0000256" key="8">
    <source>
        <dbReference type="ARBA" id="ARBA00023136"/>
    </source>
</evidence>
<evidence type="ECO:0000256" key="6">
    <source>
        <dbReference type="ARBA" id="ARBA00022927"/>
    </source>
</evidence>
<evidence type="ECO:0000256" key="9">
    <source>
        <dbReference type="SAM" id="Phobius"/>
    </source>
</evidence>
<reference evidence="11" key="1">
    <citation type="journal article" date="2020" name="Nat. Commun.">
        <title>Genome sequence of the cluster root forming white lupin.</title>
        <authorList>
            <person name="Hufnagel B."/>
            <person name="Marques A."/>
            <person name="Soriano A."/>
            <person name="Marques L."/>
            <person name="Divol F."/>
            <person name="Doumas P."/>
            <person name="Sallet E."/>
            <person name="Mancinotti D."/>
            <person name="Carrere S."/>
            <person name="Marande W."/>
            <person name="Arribat S."/>
            <person name="Keller J."/>
            <person name="Huneau C."/>
            <person name="Blein T."/>
            <person name="Aime D."/>
            <person name="Laguerre M."/>
            <person name="Taylor J."/>
            <person name="Schubert V."/>
            <person name="Nelson M."/>
            <person name="Geu-Flores F."/>
            <person name="Crespi M."/>
            <person name="Gallardo-Guerrero K."/>
            <person name="Delaux P.-M."/>
            <person name="Salse J."/>
            <person name="Berges H."/>
            <person name="Guyot R."/>
            <person name="Gouzy J."/>
            <person name="Peret B."/>
        </authorList>
    </citation>
    <scope>NUCLEOTIDE SEQUENCE [LARGE SCALE GENOMIC DNA]</scope>
    <source>
        <strain evidence="11">cv. Amiga</strain>
    </source>
</reference>
<dbReference type="GO" id="GO:0016020">
    <property type="term" value="C:membrane"/>
    <property type="evidence" value="ECO:0007669"/>
    <property type="project" value="UniProtKB-SubCell"/>
</dbReference>
<feature type="transmembrane region" description="Helical" evidence="9">
    <location>
        <begin position="141"/>
        <end position="158"/>
    </location>
</feature>
<keyword evidence="7 9" id="KW-1133">Transmembrane helix</keyword>
<evidence type="ECO:0000256" key="7">
    <source>
        <dbReference type="ARBA" id="ARBA00022989"/>
    </source>
</evidence>
<feature type="transmembrane region" description="Helical" evidence="9">
    <location>
        <begin position="28"/>
        <end position="50"/>
    </location>
</feature>
<evidence type="ECO:0000256" key="3">
    <source>
        <dbReference type="ARBA" id="ARBA00022448"/>
    </source>
</evidence>
<keyword evidence="4 9" id="KW-0812">Transmembrane</keyword>
<evidence type="ECO:0000256" key="1">
    <source>
        <dbReference type="ARBA" id="ARBA00004141"/>
    </source>
</evidence>
<sequence>MCSFCLISWLIYGVVVWSLCRIGQGLCFTWYLVPDFLFGTLTTISWVCWIKSVTTHHIGSSSNGLGFGSFDLYWNTIVAFLDSPLDTPLTATLNIMVGYILLIYMVMPICYWGLNFPIYSSLLNTALGNEYVVMGIVNKKFELAMALASLLAIFTGHINLSMFFAVSFGIGFSAIASILYLVAIFNERTRLMKKYKDIPNSWFHAMLLISFVLALVLVIFMKDEI</sequence>
<accession>A0A6A4NUE4</accession>
<keyword evidence="6" id="KW-0653">Protein transport</keyword>
<feature type="transmembrane region" description="Helical" evidence="9">
    <location>
        <begin position="62"/>
        <end position="81"/>
    </location>
</feature>
<feature type="transmembrane region" description="Helical" evidence="9">
    <location>
        <begin position="202"/>
        <end position="221"/>
    </location>
</feature>
<organism evidence="10 11">
    <name type="scientific">Lupinus albus</name>
    <name type="common">White lupine</name>
    <name type="synonym">Lupinus termis</name>
    <dbReference type="NCBI Taxonomy" id="3870"/>
    <lineage>
        <taxon>Eukaryota</taxon>
        <taxon>Viridiplantae</taxon>
        <taxon>Streptophyta</taxon>
        <taxon>Embryophyta</taxon>
        <taxon>Tracheophyta</taxon>
        <taxon>Spermatophyta</taxon>
        <taxon>Magnoliopsida</taxon>
        <taxon>eudicotyledons</taxon>
        <taxon>Gunneridae</taxon>
        <taxon>Pentapetalae</taxon>
        <taxon>rosids</taxon>
        <taxon>fabids</taxon>
        <taxon>Fabales</taxon>
        <taxon>Fabaceae</taxon>
        <taxon>Papilionoideae</taxon>
        <taxon>50 kb inversion clade</taxon>
        <taxon>genistoids sensu lato</taxon>
        <taxon>core genistoids</taxon>
        <taxon>Genisteae</taxon>
        <taxon>Lupinus</taxon>
    </lineage>
</organism>
<dbReference type="Pfam" id="PF03169">
    <property type="entry name" value="OPT"/>
    <property type="match status" value="1"/>
</dbReference>
<evidence type="ECO:0000256" key="4">
    <source>
        <dbReference type="ARBA" id="ARBA00022692"/>
    </source>
</evidence>
<dbReference type="GO" id="GO:0035673">
    <property type="term" value="F:oligopeptide transmembrane transporter activity"/>
    <property type="evidence" value="ECO:0007669"/>
    <property type="project" value="InterPro"/>
</dbReference>
<keyword evidence="5" id="KW-0571">Peptide transport</keyword>
<proteinExistence type="inferred from homology"/>
<evidence type="ECO:0000313" key="10">
    <source>
        <dbReference type="EMBL" id="KAE9592800.1"/>
    </source>
</evidence>
<dbReference type="GO" id="GO:0015031">
    <property type="term" value="P:protein transport"/>
    <property type="evidence" value="ECO:0007669"/>
    <property type="project" value="UniProtKB-KW"/>
</dbReference>
<dbReference type="EMBL" id="WOCE01000019">
    <property type="protein sequence ID" value="KAE9592800.1"/>
    <property type="molecule type" value="Genomic_DNA"/>
</dbReference>
<dbReference type="InterPro" id="IPR004813">
    <property type="entry name" value="OPT"/>
</dbReference>
<comment type="caution">
    <text evidence="10">The sequence shown here is derived from an EMBL/GenBank/DDBJ whole genome shotgun (WGS) entry which is preliminary data.</text>
</comment>
<dbReference type="InterPro" id="IPR004648">
    <property type="entry name" value="Oligpept_transpt"/>
</dbReference>
<evidence type="ECO:0000256" key="2">
    <source>
        <dbReference type="ARBA" id="ARBA00005484"/>
    </source>
</evidence>
<comment type="similarity">
    <text evidence="2">Belongs to the oligopeptide OPT transporter (TC 2.A.67.1) family.</text>
</comment>
<protein>
    <submittedName>
        <fullName evidence="10">Putative oligopeptide transporter, OPT superfamily</fullName>
    </submittedName>
</protein>
<feature type="transmembrane region" description="Helical" evidence="9">
    <location>
        <begin position="93"/>
        <end position="114"/>
    </location>
</feature>
<keyword evidence="3" id="KW-0813">Transport</keyword>
<evidence type="ECO:0000313" key="11">
    <source>
        <dbReference type="Proteomes" id="UP000447434"/>
    </source>
</evidence>
<keyword evidence="11" id="KW-1185">Reference proteome</keyword>
<feature type="transmembrane region" description="Helical" evidence="9">
    <location>
        <begin position="164"/>
        <end position="182"/>
    </location>
</feature>
<dbReference type="PANTHER" id="PTHR22601">
    <property type="entry name" value="ISP4 LIKE PROTEIN"/>
    <property type="match status" value="1"/>
</dbReference>
<dbReference type="AlphaFoldDB" id="A0A6A4NUE4"/>
<name>A0A6A4NUE4_LUPAL</name>
<gene>
    <name evidence="10" type="ORF">Lalb_Chr19g0133041</name>
</gene>
<evidence type="ECO:0000256" key="5">
    <source>
        <dbReference type="ARBA" id="ARBA00022856"/>
    </source>
</evidence>